<sequence length="624" mass="71107">MDEFNKVMDALPSEIQCQVMVCSTDTSNFHDHHTLFEDAIQMSSLYDVKYLVKISSGEKEFQKSSGNKRFMCISQYNYDRYFLFLLAIGQSNLLKRLTVENRAPFAYKLIPALEVAEQIKLISDCEDDILSLPRNFHSKVVSVVLDPEPDWRKNASLENIPGVPAVSIKRALGSLHRFENLRSVKFKVLDDWKEYSTSDRNVIVMMLVNLSHRIMRVELIFGSNHAYSLVSMCFLSLNLDRVVTIRALPEEDDEEVDDVTPKSNAKYIQTSVGSARQGPYNSRPNSSSISLIFKPLMTLQSNSPMHLSPLKRSLHWKCVLVACFVILSYIITGTIYTPKTSELIPTIHDPNAPNPNELAKGYYIKKINEDQPNRLFSATLELIGNATNVFGADFEELQFTLEYQTEHRLNVKIEPVDKSHVFILPDDVLEKPQFEIEQPLVHHDLEFSYEKNPFSFTVKRRKTNEVLFSTLGNPLIFSNQFIQFNTSLPQNHVISGLGESYHGYVNEPGTVRTFYASDKSTVPEANTYGTHPVYYDERVTGSHAVYWRTSSIQEVLIEDKSLTWRSLSGIIDLYFYSGPTIHDAISQFVTSIGTPALPPYWALGYHQSRWGYGTVGELNEIPRS</sequence>
<evidence type="ECO:0000313" key="2">
    <source>
        <dbReference type="Proteomes" id="UP001165064"/>
    </source>
</evidence>
<gene>
    <name evidence="1" type="ORF">Amon02_000418500</name>
</gene>
<comment type="caution">
    <text evidence="1">The sequence shown here is derived from an EMBL/GenBank/DDBJ whole genome shotgun (WGS) entry which is preliminary data.</text>
</comment>
<proteinExistence type="predicted"/>
<name>A0ACB5T2H8_AMBMO</name>
<dbReference type="Proteomes" id="UP001165064">
    <property type="component" value="Unassembled WGS sequence"/>
</dbReference>
<dbReference type="EMBL" id="BSXS01002812">
    <property type="protein sequence ID" value="GME79899.1"/>
    <property type="molecule type" value="Genomic_DNA"/>
</dbReference>
<reference evidence="1" key="1">
    <citation type="submission" date="2023-04" db="EMBL/GenBank/DDBJ databases">
        <title>Ambrosiozyma monospora NBRC 10751.</title>
        <authorList>
            <person name="Ichikawa N."/>
            <person name="Sato H."/>
            <person name="Tonouchi N."/>
        </authorList>
    </citation>
    <scope>NUCLEOTIDE SEQUENCE</scope>
    <source>
        <strain evidence="1">NBRC 10751</strain>
    </source>
</reference>
<protein>
    <submittedName>
        <fullName evidence="1">Unnamed protein product</fullName>
    </submittedName>
</protein>
<keyword evidence="2" id="KW-1185">Reference proteome</keyword>
<accession>A0ACB5T2H8</accession>
<organism evidence="1 2">
    <name type="scientific">Ambrosiozyma monospora</name>
    <name type="common">Yeast</name>
    <name type="synonym">Endomycopsis monosporus</name>
    <dbReference type="NCBI Taxonomy" id="43982"/>
    <lineage>
        <taxon>Eukaryota</taxon>
        <taxon>Fungi</taxon>
        <taxon>Dikarya</taxon>
        <taxon>Ascomycota</taxon>
        <taxon>Saccharomycotina</taxon>
        <taxon>Pichiomycetes</taxon>
        <taxon>Pichiales</taxon>
        <taxon>Pichiaceae</taxon>
        <taxon>Ambrosiozyma</taxon>
    </lineage>
</organism>
<evidence type="ECO:0000313" key="1">
    <source>
        <dbReference type="EMBL" id="GME79899.1"/>
    </source>
</evidence>